<dbReference type="InterPro" id="IPR011335">
    <property type="entry name" value="Restrct_endonuc-II-like"/>
</dbReference>
<dbReference type="EMBL" id="AJWY01010976">
    <property type="protein sequence ID" value="EKC54030.1"/>
    <property type="molecule type" value="Genomic_DNA"/>
</dbReference>
<accession>K1SJQ8</accession>
<dbReference type="AlphaFoldDB" id="K1SJQ8"/>
<dbReference type="InterPro" id="IPR011604">
    <property type="entry name" value="PDDEXK-like_dom_sf"/>
</dbReference>
<evidence type="ECO:0000313" key="1">
    <source>
        <dbReference type="EMBL" id="EKC54030.1"/>
    </source>
</evidence>
<name>K1SJQ8_9ZZZZ</name>
<protein>
    <submittedName>
        <fullName evidence="1">ATP-dependent exoDNAse</fullName>
    </submittedName>
</protein>
<dbReference type="Gene3D" id="3.90.320.10">
    <property type="match status" value="1"/>
</dbReference>
<feature type="non-terminal residue" evidence="1">
    <location>
        <position position="1"/>
    </location>
</feature>
<gene>
    <name evidence="1" type="ORF">LEA_16063</name>
</gene>
<comment type="caution">
    <text evidence="1">The sequence shown here is derived from an EMBL/GenBank/DDBJ whole genome shotgun (WGS) entry which is preliminary data.</text>
</comment>
<dbReference type="SUPFAM" id="SSF52980">
    <property type="entry name" value="Restriction endonuclease-like"/>
    <property type="match status" value="1"/>
</dbReference>
<proteinExistence type="predicted"/>
<organism evidence="1">
    <name type="scientific">human gut metagenome</name>
    <dbReference type="NCBI Taxonomy" id="408170"/>
    <lineage>
        <taxon>unclassified sequences</taxon>
        <taxon>metagenomes</taxon>
        <taxon>organismal metagenomes</taxon>
    </lineage>
</organism>
<reference evidence="1" key="1">
    <citation type="journal article" date="2013" name="Environ. Microbiol.">
        <title>Microbiota from the distal guts of lean and obese adolescents exhibit partial functional redundancy besides clear differences in community structure.</title>
        <authorList>
            <person name="Ferrer M."/>
            <person name="Ruiz A."/>
            <person name="Lanza F."/>
            <person name="Haange S.B."/>
            <person name="Oberbach A."/>
            <person name="Till H."/>
            <person name="Bargiela R."/>
            <person name="Campoy C."/>
            <person name="Segura M.T."/>
            <person name="Richter M."/>
            <person name="von Bergen M."/>
            <person name="Seifert J."/>
            <person name="Suarez A."/>
        </authorList>
    </citation>
    <scope>NUCLEOTIDE SEQUENCE</scope>
</reference>
<sequence>LVDYKTDKTDDEQKYKDDYKLQLDIYKEALEKEFSVPVKQMIIYSFTLGRFIDLEKPEENK</sequence>